<sequence>VYYNCKNLRPERSDEEKERIKAFKKEYVQKFKLQHGYEPNKDAIKDAVSEAFPSNYNLSLDFAFENEIDEDKASVTAATAVPFDDKFEWS</sequence>
<dbReference type="EMBL" id="JAPAIK010000373">
    <property type="protein sequence ID" value="MCW1073615.1"/>
    <property type="molecule type" value="Genomic_DNA"/>
</dbReference>
<protein>
    <submittedName>
        <fullName evidence="1">RNA polymerase subunit sigma-24</fullName>
    </submittedName>
</protein>
<feature type="non-terminal residue" evidence="1">
    <location>
        <position position="90"/>
    </location>
</feature>
<comment type="caution">
    <text evidence="1">The sequence shown here is derived from an EMBL/GenBank/DDBJ whole genome shotgun (WGS) entry which is preliminary data.</text>
</comment>
<dbReference type="Proteomes" id="UP001208853">
    <property type="component" value="Unassembled WGS sequence"/>
</dbReference>
<reference evidence="1" key="1">
    <citation type="submission" date="2022-10" db="EMBL/GenBank/DDBJ databases">
        <title>Comparative genomic study of S. anginosus.</title>
        <authorList>
            <person name="Prasad A."/>
            <person name="Ene A."/>
            <person name="Jablonska S."/>
            <person name="Du J."/>
            <person name="Wolfe A.J."/>
            <person name="Putonti C."/>
        </authorList>
    </citation>
    <scope>NUCLEOTIDE SEQUENCE</scope>
    <source>
        <strain evidence="1">UMB6888</strain>
    </source>
</reference>
<gene>
    <name evidence="1" type="ORF">OJ930_11605</name>
</gene>
<name>A0AAW5TP13_STRAP</name>
<dbReference type="AlphaFoldDB" id="A0AAW5TP13"/>
<evidence type="ECO:0000313" key="2">
    <source>
        <dbReference type="Proteomes" id="UP001208853"/>
    </source>
</evidence>
<proteinExistence type="predicted"/>
<evidence type="ECO:0000313" key="1">
    <source>
        <dbReference type="EMBL" id="MCW1073615.1"/>
    </source>
</evidence>
<accession>A0AAW5TP13</accession>
<feature type="non-terminal residue" evidence="1">
    <location>
        <position position="1"/>
    </location>
</feature>
<organism evidence="1 2">
    <name type="scientific">Streptococcus anginosus</name>
    <dbReference type="NCBI Taxonomy" id="1328"/>
    <lineage>
        <taxon>Bacteria</taxon>
        <taxon>Bacillati</taxon>
        <taxon>Bacillota</taxon>
        <taxon>Bacilli</taxon>
        <taxon>Lactobacillales</taxon>
        <taxon>Streptococcaceae</taxon>
        <taxon>Streptococcus</taxon>
        <taxon>Streptococcus anginosus group</taxon>
    </lineage>
</organism>